<comment type="caution">
    <text evidence="12">The sequence shown here is derived from an EMBL/GenBank/DDBJ whole genome shotgun (WGS) entry which is preliminary data.</text>
</comment>
<name>A0ABS9R5E4_9FIRM</name>
<dbReference type="Pfam" id="PF00270">
    <property type="entry name" value="DEAD"/>
    <property type="match status" value="1"/>
</dbReference>
<evidence type="ECO:0000256" key="5">
    <source>
        <dbReference type="ARBA" id="ARBA00038437"/>
    </source>
</evidence>
<dbReference type="InterPro" id="IPR014014">
    <property type="entry name" value="RNA_helicase_DEAD_Q_motif"/>
</dbReference>
<dbReference type="InterPro" id="IPR000629">
    <property type="entry name" value="RNA-helicase_DEAD-box_CS"/>
</dbReference>
<dbReference type="InterPro" id="IPR011545">
    <property type="entry name" value="DEAD/DEAH_box_helicase_dom"/>
</dbReference>
<evidence type="ECO:0000256" key="2">
    <source>
        <dbReference type="ARBA" id="ARBA00022801"/>
    </source>
</evidence>
<dbReference type="Pfam" id="PF00271">
    <property type="entry name" value="Helicase_C"/>
    <property type="match status" value="1"/>
</dbReference>
<evidence type="ECO:0000256" key="3">
    <source>
        <dbReference type="ARBA" id="ARBA00022806"/>
    </source>
</evidence>
<dbReference type="SMART" id="SM00490">
    <property type="entry name" value="HELICc"/>
    <property type="match status" value="1"/>
</dbReference>
<evidence type="ECO:0000259" key="9">
    <source>
        <dbReference type="PROSITE" id="PS51192"/>
    </source>
</evidence>
<dbReference type="PROSITE" id="PS51194">
    <property type="entry name" value="HELICASE_CTER"/>
    <property type="match status" value="1"/>
</dbReference>
<sequence>MTLFNELNISSEVMKAVEEMGYENATDIQAQSIPMIMEGKDVLGRSNTGTGKTAAFGIPAIEMVEAGSKYPNAMIICPTRELVTQVATELRKFSKYKEGVKIVPIYGGQPIDSQIKLLKRGCGIVVGTPGRIMDHLRRKTLRLNDTRMVILDEADEMLNMGFKEDIEEILSSMPAENEHQTILFSATWPADILKITEQFQKNPVRVEIKSSQRTIDTVEQLYYDVPRGKKANALRVLLNHYDPDLCMIFCNTKKMVDDLCTELNKHDIKALSLHGDMKQEFRTRVMDQFRNGGASILIATDVAARGIDVDDIDLVVNFDLPQDNEYYIHRVGRTGRAGKKGLAITLVSGGKQRGGIKDIIRYTKTNITRHALPTSAQMIEANRTAFIQTVKEACDEGITEESMEIANELIAEGIALENIISALISMTYKNEIIDIEADEDVKRYASDFDAITLKFSIGRNAGVKPGNIVAAIIEECSISGKAIGRIDVRKDFTLVDVEADKVDTVLNNMQRSHIRGEEVMVEIDSAPKRKNRKDGGRRDGGRDRDGGNRSRSKGGDRRDRGNDRKGSSKDGGRSNRGGGRRNSTNHDKSVRKSGKKVK</sequence>
<feature type="domain" description="Helicase C-terminal" evidence="10">
    <location>
        <begin position="217"/>
        <end position="380"/>
    </location>
</feature>
<feature type="domain" description="DEAD-box RNA helicase Q" evidence="11">
    <location>
        <begin position="2"/>
        <end position="30"/>
    </location>
</feature>
<feature type="compositionally biased region" description="Basic and acidic residues" evidence="8">
    <location>
        <begin position="533"/>
        <end position="573"/>
    </location>
</feature>
<dbReference type="RefSeq" id="WP_117452759.1">
    <property type="nucleotide sequence ID" value="NZ_JAKVPQ010000004.1"/>
</dbReference>
<keyword evidence="1 7" id="KW-0547">Nucleotide-binding</keyword>
<dbReference type="GO" id="GO:0004386">
    <property type="term" value="F:helicase activity"/>
    <property type="evidence" value="ECO:0007669"/>
    <property type="project" value="UniProtKB-KW"/>
</dbReference>
<keyword evidence="3 7" id="KW-0347">Helicase</keyword>
<dbReference type="SUPFAM" id="SSF52540">
    <property type="entry name" value="P-loop containing nucleoside triphosphate hydrolases"/>
    <property type="match status" value="1"/>
</dbReference>
<accession>A0ABS9R5E4</accession>
<dbReference type="InterPro" id="IPR001650">
    <property type="entry name" value="Helicase_C-like"/>
</dbReference>
<dbReference type="PANTHER" id="PTHR47959">
    <property type="entry name" value="ATP-DEPENDENT RNA HELICASE RHLE-RELATED"/>
    <property type="match status" value="1"/>
</dbReference>
<dbReference type="InterPro" id="IPR027417">
    <property type="entry name" value="P-loop_NTPase"/>
</dbReference>
<dbReference type="PROSITE" id="PS00039">
    <property type="entry name" value="DEAD_ATP_HELICASE"/>
    <property type="match status" value="1"/>
</dbReference>
<keyword evidence="13" id="KW-1185">Reference proteome</keyword>
<evidence type="ECO:0000256" key="8">
    <source>
        <dbReference type="SAM" id="MobiDB-lite"/>
    </source>
</evidence>
<dbReference type="PROSITE" id="PS51192">
    <property type="entry name" value="HELICASE_ATP_BIND_1"/>
    <property type="match status" value="1"/>
</dbReference>
<feature type="region of interest" description="Disordered" evidence="8">
    <location>
        <begin position="520"/>
        <end position="598"/>
    </location>
</feature>
<comment type="similarity">
    <text evidence="5 7">Belongs to the DEAD box helicase family.</text>
</comment>
<dbReference type="PANTHER" id="PTHR47959:SF1">
    <property type="entry name" value="ATP-DEPENDENT RNA HELICASE DBPA"/>
    <property type="match status" value="1"/>
</dbReference>
<evidence type="ECO:0000256" key="4">
    <source>
        <dbReference type="ARBA" id="ARBA00022840"/>
    </source>
</evidence>
<keyword evidence="2 7" id="KW-0378">Hydrolase</keyword>
<dbReference type="CDD" id="cd00268">
    <property type="entry name" value="DEADc"/>
    <property type="match status" value="1"/>
</dbReference>
<dbReference type="Pfam" id="PF03880">
    <property type="entry name" value="DbpA"/>
    <property type="match status" value="1"/>
</dbReference>
<reference evidence="12 13" key="1">
    <citation type="submission" date="2022-02" db="EMBL/GenBank/DDBJ databases">
        <title>Genome of Erysipelotrichaceae sp. nov. NSJ-176 isolated from human feces.</title>
        <authorList>
            <person name="Abdugheni R."/>
        </authorList>
    </citation>
    <scope>NUCLEOTIDE SEQUENCE [LARGE SCALE GENOMIC DNA]</scope>
    <source>
        <strain evidence="12 13">NSJ-176</strain>
    </source>
</reference>
<dbReference type="CDD" id="cd12252">
    <property type="entry name" value="RRM_DbpA"/>
    <property type="match status" value="1"/>
</dbReference>
<dbReference type="InterPro" id="IPR005580">
    <property type="entry name" value="DbpA/CsdA_RNA-bd_dom"/>
</dbReference>
<dbReference type="InterPro" id="IPR050079">
    <property type="entry name" value="DEAD_box_RNA_helicase"/>
</dbReference>
<dbReference type="EMBL" id="JAKVPQ010000004">
    <property type="protein sequence ID" value="MCH4284877.1"/>
    <property type="molecule type" value="Genomic_DNA"/>
</dbReference>
<gene>
    <name evidence="12" type="ORF">LQE99_07000</name>
</gene>
<evidence type="ECO:0000259" key="10">
    <source>
        <dbReference type="PROSITE" id="PS51194"/>
    </source>
</evidence>
<evidence type="ECO:0000256" key="1">
    <source>
        <dbReference type="ARBA" id="ARBA00022741"/>
    </source>
</evidence>
<dbReference type="InterPro" id="IPR012677">
    <property type="entry name" value="Nucleotide-bd_a/b_plait_sf"/>
</dbReference>
<organism evidence="12 13">
    <name type="scientific">Amedibacillus hominis</name>
    <dbReference type="NCBI Taxonomy" id="2897776"/>
    <lineage>
        <taxon>Bacteria</taxon>
        <taxon>Bacillati</taxon>
        <taxon>Bacillota</taxon>
        <taxon>Erysipelotrichia</taxon>
        <taxon>Erysipelotrichales</taxon>
        <taxon>Erysipelotrichaceae</taxon>
        <taxon>Amedibacillus</taxon>
    </lineage>
</organism>
<dbReference type="SMART" id="SM00487">
    <property type="entry name" value="DEXDc"/>
    <property type="match status" value="1"/>
</dbReference>
<proteinExistence type="inferred from homology"/>
<feature type="short sequence motif" description="Q motif" evidence="6">
    <location>
        <begin position="2"/>
        <end position="30"/>
    </location>
</feature>
<dbReference type="Proteomes" id="UP001202402">
    <property type="component" value="Unassembled WGS sequence"/>
</dbReference>
<dbReference type="PROSITE" id="PS51195">
    <property type="entry name" value="Q_MOTIF"/>
    <property type="match status" value="1"/>
</dbReference>
<dbReference type="Gene3D" id="3.40.50.300">
    <property type="entry name" value="P-loop containing nucleotide triphosphate hydrolases"/>
    <property type="match status" value="2"/>
</dbReference>
<dbReference type="InterPro" id="IPR044742">
    <property type="entry name" value="DEAD/DEAH_RhlB"/>
</dbReference>
<evidence type="ECO:0000313" key="13">
    <source>
        <dbReference type="Proteomes" id="UP001202402"/>
    </source>
</evidence>
<feature type="domain" description="Helicase ATP-binding" evidence="9">
    <location>
        <begin position="33"/>
        <end position="206"/>
    </location>
</feature>
<dbReference type="CDD" id="cd18787">
    <property type="entry name" value="SF2_C_DEAD"/>
    <property type="match status" value="1"/>
</dbReference>
<dbReference type="InterPro" id="IPR014001">
    <property type="entry name" value="Helicase_ATP-bd"/>
</dbReference>
<evidence type="ECO:0000313" key="12">
    <source>
        <dbReference type="EMBL" id="MCH4284877.1"/>
    </source>
</evidence>
<dbReference type="Gene3D" id="3.30.70.330">
    <property type="match status" value="1"/>
</dbReference>
<evidence type="ECO:0000256" key="6">
    <source>
        <dbReference type="PROSITE-ProRule" id="PRU00552"/>
    </source>
</evidence>
<evidence type="ECO:0000256" key="7">
    <source>
        <dbReference type="RuleBase" id="RU000492"/>
    </source>
</evidence>
<keyword evidence="4 7" id="KW-0067">ATP-binding</keyword>
<protein>
    <submittedName>
        <fullName evidence="12">DEAD/DEAH box helicase</fullName>
    </submittedName>
</protein>
<evidence type="ECO:0000259" key="11">
    <source>
        <dbReference type="PROSITE" id="PS51195"/>
    </source>
</evidence>